<dbReference type="InterPro" id="IPR029058">
    <property type="entry name" value="AB_hydrolase_fold"/>
</dbReference>
<keyword evidence="2" id="KW-0719">Serine esterase</keyword>
<evidence type="ECO:0000256" key="1">
    <source>
        <dbReference type="ARBA" id="ARBA00005964"/>
    </source>
</evidence>
<keyword evidence="4" id="KW-0325">Glycoprotein</keyword>
<evidence type="ECO:0000259" key="6">
    <source>
        <dbReference type="Pfam" id="PF00135"/>
    </source>
</evidence>
<protein>
    <recommendedName>
        <fullName evidence="5">Carboxylic ester hydrolase</fullName>
        <ecNumber evidence="5">3.1.1.-</ecNumber>
    </recommendedName>
</protein>
<evidence type="ECO:0000256" key="5">
    <source>
        <dbReference type="RuleBase" id="RU361235"/>
    </source>
</evidence>
<dbReference type="PROSITE" id="PS00941">
    <property type="entry name" value="CARBOXYLESTERASE_B_2"/>
    <property type="match status" value="1"/>
</dbReference>
<dbReference type="AlphaFoldDB" id="A0A1B6M5R2"/>
<feature type="chain" id="PRO_5008447410" description="Carboxylic ester hydrolase" evidence="5">
    <location>
        <begin position="23"/>
        <end position="547"/>
    </location>
</feature>
<feature type="domain" description="Carboxylesterase type B" evidence="6">
    <location>
        <begin position="27"/>
        <end position="522"/>
    </location>
</feature>
<dbReference type="Pfam" id="PF00135">
    <property type="entry name" value="COesterase"/>
    <property type="match status" value="1"/>
</dbReference>
<dbReference type="GO" id="GO:0052689">
    <property type="term" value="F:carboxylic ester hydrolase activity"/>
    <property type="evidence" value="ECO:0007669"/>
    <property type="project" value="UniProtKB-KW"/>
</dbReference>
<dbReference type="PROSITE" id="PS00122">
    <property type="entry name" value="CARBOXYLESTERASE_B_1"/>
    <property type="match status" value="1"/>
</dbReference>
<evidence type="ECO:0000256" key="3">
    <source>
        <dbReference type="ARBA" id="ARBA00022801"/>
    </source>
</evidence>
<dbReference type="SUPFAM" id="SSF53474">
    <property type="entry name" value="alpha/beta-Hydrolases"/>
    <property type="match status" value="1"/>
</dbReference>
<dbReference type="PANTHER" id="PTHR11559">
    <property type="entry name" value="CARBOXYLESTERASE"/>
    <property type="match status" value="1"/>
</dbReference>
<name>A0A1B6M5R2_9HEMI</name>
<comment type="similarity">
    <text evidence="1 5">Belongs to the type-B carboxylesterase/lipase family.</text>
</comment>
<keyword evidence="3 5" id="KW-0378">Hydrolase</keyword>
<evidence type="ECO:0000256" key="2">
    <source>
        <dbReference type="ARBA" id="ARBA00022487"/>
    </source>
</evidence>
<dbReference type="InterPro" id="IPR050309">
    <property type="entry name" value="Type-B_Carboxylest/Lipase"/>
</dbReference>
<evidence type="ECO:0000313" key="7">
    <source>
        <dbReference type="EMBL" id="JAT31260.1"/>
    </source>
</evidence>
<organism evidence="7">
    <name type="scientific">Graphocephala atropunctata</name>
    <dbReference type="NCBI Taxonomy" id="36148"/>
    <lineage>
        <taxon>Eukaryota</taxon>
        <taxon>Metazoa</taxon>
        <taxon>Ecdysozoa</taxon>
        <taxon>Arthropoda</taxon>
        <taxon>Hexapoda</taxon>
        <taxon>Insecta</taxon>
        <taxon>Pterygota</taxon>
        <taxon>Neoptera</taxon>
        <taxon>Paraneoptera</taxon>
        <taxon>Hemiptera</taxon>
        <taxon>Auchenorrhyncha</taxon>
        <taxon>Membracoidea</taxon>
        <taxon>Cicadellidae</taxon>
        <taxon>Cicadellinae</taxon>
        <taxon>Cicadellini</taxon>
        <taxon>Graphocephala</taxon>
    </lineage>
</organism>
<sequence>MCSAWRVQILALVAVRCLGVSSQTSNDVIVMTRKGPIAGLRVHNPKTGASYDAFLGIPYGKTPKRFQLAVPPDPWTPLLKTQTDGPTCPQGDRSVTEDCLYLNVFTPVGTSTNKSSKLSVMVFVHGGAFKSGSSTSLIFGPDFLVSKDVILVAMNYRLGALGFATLGTKKAPGNLGLTDILLSLRWVQDEIAAFGGDPTSVTLFGQSAGAILTQQLYLSRQTKGLFVGAISQSGTAANELGHVTKKEGERRTKVLAKHLGCDVTLDDSQVLKCLQQANVSDILARQNNINLPLKDLVAGSNGLTFLPVLDCYQTADRPIFDDSLDTLIAQAASRGRPLMDGWNTEEGVVKFQLDDYWKQAEANLDYFIPRKRQNSASNTTKAALAEAIRQRFFPHTPDLNKVVSLVKLYTEKLFICPSIKTSRKLSNITYGYIYSFHGGWSIPRNKFPYPIITVAHGDELPYLFYTALVNQPMDTCSVNRPNLQVNADMVRWWTTFAKTGSPGPDWMPLSEGKYRKIDSPISTKDVQEVEEEHYKFCEAIEQCQSLT</sequence>
<evidence type="ECO:0000256" key="4">
    <source>
        <dbReference type="ARBA" id="ARBA00023180"/>
    </source>
</evidence>
<dbReference type="Gene3D" id="3.40.50.1820">
    <property type="entry name" value="alpha/beta hydrolase"/>
    <property type="match status" value="1"/>
</dbReference>
<accession>A0A1B6M5R2</accession>
<feature type="signal peptide" evidence="5">
    <location>
        <begin position="1"/>
        <end position="22"/>
    </location>
</feature>
<dbReference type="EC" id="3.1.1.-" evidence="5"/>
<dbReference type="InterPro" id="IPR002018">
    <property type="entry name" value="CarbesteraseB"/>
</dbReference>
<dbReference type="EMBL" id="GEBQ01008717">
    <property type="protein sequence ID" value="JAT31260.1"/>
    <property type="molecule type" value="Transcribed_RNA"/>
</dbReference>
<gene>
    <name evidence="7" type="ORF">g.7670</name>
</gene>
<reference evidence="7" key="1">
    <citation type="submission" date="2015-11" db="EMBL/GenBank/DDBJ databases">
        <title>De novo transcriptome assembly of four potential Pierce s Disease insect vectors from Arizona vineyards.</title>
        <authorList>
            <person name="Tassone E.E."/>
        </authorList>
    </citation>
    <scope>NUCLEOTIDE SEQUENCE</scope>
</reference>
<keyword evidence="5" id="KW-0732">Signal</keyword>
<proteinExistence type="inferred from homology"/>
<dbReference type="InterPro" id="IPR019826">
    <property type="entry name" value="Carboxylesterase_B_AS"/>
</dbReference>
<dbReference type="InterPro" id="IPR019819">
    <property type="entry name" value="Carboxylesterase_B_CS"/>
</dbReference>